<organism evidence="2 3">
    <name type="scientific">Streptomyces spongiae</name>
    <dbReference type="NCBI Taxonomy" id="565072"/>
    <lineage>
        <taxon>Bacteria</taxon>
        <taxon>Bacillati</taxon>
        <taxon>Actinomycetota</taxon>
        <taxon>Actinomycetes</taxon>
        <taxon>Kitasatosporales</taxon>
        <taxon>Streptomycetaceae</taxon>
        <taxon>Streptomyces</taxon>
    </lineage>
</organism>
<dbReference type="OrthoDB" id="9777306at2"/>
<keyword evidence="3" id="KW-1185">Reference proteome</keyword>
<name>A0A5N8XDP8_9ACTN</name>
<reference evidence="2 3" key="1">
    <citation type="submission" date="2019-07" db="EMBL/GenBank/DDBJ databases">
        <title>New species of Amycolatopsis and Streptomyces.</title>
        <authorList>
            <person name="Duangmal K."/>
            <person name="Teo W.F.A."/>
            <person name="Lipun K."/>
        </authorList>
    </citation>
    <scope>NUCLEOTIDE SEQUENCE [LARGE SCALE GENOMIC DNA]</scope>
    <source>
        <strain evidence="2 3">NBRC 106415</strain>
    </source>
</reference>
<comment type="caution">
    <text evidence="2">The sequence shown here is derived from an EMBL/GenBank/DDBJ whole genome shotgun (WGS) entry which is preliminary data.</text>
</comment>
<gene>
    <name evidence="2" type="ORF">FNH08_10470</name>
</gene>
<dbReference type="AlphaFoldDB" id="A0A5N8XDP8"/>
<feature type="region of interest" description="Disordered" evidence="1">
    <location>
        <begin position="1"/>
        <end position="89"/>
    </location>
</feature>
<feature type="compositionally biased region" description="Basic and acidic residues" evidence="1">
    <location>
        <begin position="42"/>
        <end position="63"/>
    </location>
</feature>
<dbReference type="EMBL" id="VJZC01000049">
    <property type="protein sequence ID" value="MPY57569.1"/>
    <property type="molecule type" value="Genomic_DNA"/>
</dbReference>
<protein>
    <submittedName>
        <fullName evidence="2">Uncharacterized protein</fullName>
    </submittedName>
</protein>
<dbReference type="Proteomes" id="UP000400924">
    <property type="component" value="Unassembled WGS sequence"/>
</dbReference>
<accession>A0A5N8XDP8</accession>
<sequence>MSPPARGRRPRDGSATGPECPGTGWVNGGSPRRLGGYLRQIKGVDEGVGRLRDGPEGVRERAAGPDLTAGSARSPHGPWHASGADRATA</sequence>
<evidence type="ECO:0000313" key="3">
    <source>
        <dbReference type="Proteomes" id="UP000400924"/>
    </source>
</evidence>
<evidence type="ECO:0000313" key="2">
    <source>
        <dbReference type="EMBL" id="MPY57569.1"/>
    </source>
</evidence>
<evidence type="ECO:0000256" key="1">
    <source>
        <dbReference type="SAM" id="MobiDB-lite"/>
    </source>
</evidence>
<proteinExistence type="predicted"/>